<dbReference type="Proteomes" id="UP000729402">
    <property type="component" value="Unassembled WGS sequence"/>
</dbReference>
<feature type="chain" id="PRO_5035290534" description="Secreted protein" evidence="1">
    <location>
        <begin position="24"/>
        <end position="116"/>
    </location>
</feature>
<keyword evidence="1" id="KW-0732">Signal</keyword>
<accession>A0A8J5WPS6</accession>
<gene>
    <name evidence="2" type="ORF">GUJ93_ZPchr0012g21876</name>
</gene>
<sequence length="116" mass="12492">MLNLRSLVSSCSVLLICWLFAWSDRLLPSASKELRRPSVTCSLGGMAAECDSGNCDAWAARDPSGILSPYKFNRRPLAKTIQSLQVTVQSNANATRLLESQCPTASASSTKSPITD</sequence>
<dbReference type="EMBL" id="JAAALK010000080">
    <property type="protein sequence ID" value="KAG8095370.1"/>
    <property type="molecule type" value="Genomic_DNA"/>
</dbReference>
<protein>
    <recommendedName>
        <fullName evidence="4">Secreted protein</fullName>
    </recommendedName>
</protein>
<reference evidence="2" key="1">
    <citation type="journal article" date="2021" name="bioRxiv">
        <title>Whole Genome Assembly and Annotation of Northern Wild Rice, Zizania palustris L., Supports a Whole Genome Duplication in the Zizania Genus.</title>
        <authorList>
            <person name="Haas M."/>
            <person name="Kono T."/>
            <person name="Macchietto M."/>
            <person name="Millas R."/>
            <person name="McGilp L."/>
            <person name="Shao M."/>
            <person name="Duquette J."/>
            <person name="Hirsch C.N."/>
            <person name="Kimball J."/>
        </authorList>
    </citation>
    <scope>NUCLEOTIDE SEQUENCE</scope>
    <source>
        <tissue evidence="2">Fresh leaf tissue</tissue>
    </source>
</reference>
<dbReference type="OrthoDB" id="1879366at2759"/>
<dbReference type="AlphaFoldDB" id="A0A8J5WPS6"/>
<evidence type="ECO:0000256" key="1">
    <source>
        <dbReference type="SAM" id="SignalP"/>
    </source>
</evidence>
<reference evidence="2" key="2">
    <citation type="submission" date="2021-02" db="EMBL/GenBank/DDBJ databases">
        <authorList>
            <person name="Kimball J.A."/>
            <person name="Haas M.W."/>
            <person name="Macchietto M."/>
            <person name="Kono T."/>
            <person name="Duquette J."/>
            <person name="Shao M."/>
        </authorList>
    </citation>
    <scope>NUCLEOTIDE SEQUENCE</scope>
    <source>
        <tissue evidence="2">Fresh leaf tissue</tissue>
    </source>
</reference>
<comment type="caution">
    <text evidence="2">The sequence shown here is derived from an EMBL/GenBank/DDBJ whole genome shotgun (WGS) entry which is preliminary data.</text>
</comment>
<evidence type="ECO:0000313" key="3">
    <source>
        <dbReference type="Proteomes" id="UP000729402"/>
    </source>
</evidence>
<name>A0A8J5WPS6_ZIZPA</name>
<evidence type="ECO:0008006" key="4">
    <source>
        <dbReference type="Google" id="ProtNLM"/>
    </source>
</evidence>
<evidence type="ECO:0000313" key="2">
    <source>
        <dbReference type="EMBL" id="KAG8095370.1"/>
    </source>
</evidence>
<feature type="signal peptide" evidence="1">
    <location>
        <begin position="1"/>
        <end position="23"/>
    </location>
</feature>
<proteinExistence type="predicted"/>
<organism evidence="2 3">
    <name type="scientific">Zizania palustris</name>
    <name type="common">Northern wild rice</name>
    <dbReference type="NCBI Taxonomy" id="103762"/>
    <lineage>
        <taxon>Eukaryota</taxon>
        <taxon>Viridiplantae</taxon>
        <taxon>Streptophyta</taxon>
        <taxon>Embryophyta</taxon>
        <taxon>Tracheophyta</taxon>
        <taxon>Spermatophyta</taxon>
        <taxon>Magnoliopsida</taxon>
        <taxon>Liliopsida</taxon>
        <taxon>Poales</taxon>
        <taxon>Poaceae</taxon>
        <taxon>BOP clade</taxon>
        <taxon>Oryzoideae</taxon>
        <taxon>Oryzeae</taxon>
        <taxon>Zizaniinae</taxon>
        <taxon>Zizania</taxon>
    </lineage>
</organism>
<keyword evidence="3" id="KW-1185">Reference proteome</keyword>